<name>A0A8H9N1U1_VIBVL</name>
<reference evidence="1" key="2">
    <citation type="submission" date="2019-01" db="EMBL/GenBank/DDBJ databases">
        <authorList>
            <consortium name="NCBI Pathogen Detection Project"/>
        </authorList>
    </citation>
    <scope>NUCLEOTIDE SEQUENCE</scope>
    <source>
        <strain evidence="1">BCW_3452</strain>
    </source>
</reference>
<organism evidence="1 2">
    <name type="scientific">Vibrio vulnificus</name>
    <dbReference type="NCBI Taxonomy" id="672"/>
    <lineage>
        <taxon>Bacteria</taxon>
        <taxon>Pseudomonadati</taxon>
        <taxon>Pseudomonadota</taxon>
        <taxon>Gammaproteobacteria</taxon>
        <taxon>Vibrionales</taxon>
        <taxon>Vibrionaceae</taxon>
        <taxon>Vibrio</taxon>
    </lineage>
</organism>
<gene>
    <name evidence="1" type="ORF">I7730_15870</name>
</gene>
<comment type="caution">
    <text evidence="1">The sequence shown here is derived from an EMBL/GenBank/DDBJ whole genome shotgun (WGS) entry which is preliminary data.</text>
</comment>
<dbReference type="EMBL" id="DACRBY010000020">
    <property type="protein sequence ID" value="HAS8541260.1"/>
    <property type="molecule type" value="Genomic_DNA"/>
</dbReference>
<evidence type="ECO:0000313" key="1">
    <source>
        <dbReference type="EMBL" id="HAS8541260.1"/>
    </source>
</evidence>
<reference evidence="1" key="1">
    <citation type="journal article" date="2018" name="Genome Biol.">
        <title>SKESA: strategic k-mer extension for scrupulous assemblies.</title>
        <authorList>
            <person name="Souvorov A."/>
            <person name="Agarwala R."/>
            <person name="Lipman D.J."/>
        </authorList>
    </citation>
    <scope>NUCLEOTIDE SEQUENCE</scope>
    <source>
        <strain evidence="1">BCW_3452</strain>
    </source>
</reference>
<dbReference type="AlphaFoldDB" id="A0A8H9N1U1"/>
<evidence type="ECO:0000313" key="2">
    <source>
        <dbReference type="Proteomes" id="UP000863257"/>
    </source>
</evidence>
<proteinExistence type="predicted"/>
<protein>
    <submittedName>
        <fullName evidence="1">Uncharacterized protein</fullName>
    </submittedName>
</protein>
<sequence>MSAFENQLTTPEERIVFSHVELKTRMNKTKEDIAKSFDYVLKQRPEAASMPWFNPLKDAVIDFVTAEDNASVACYIDSVEYKYTGRVILMLNEDVKGLGAFTESELSEPHMQWLKVLDRKYHEYRDLFTELDSGACFAMARYSTLHDQTPEKLAELYKAFTDPNGRWFIGLTFKQWADWYHKSSEMFDESGSPLAEQAEKMFKTLTVWKDQEHEENVSWLCRNYEIHPFHKPIISKWIAECREKIAEAQ</sequence>
<dbReference type="Proteomes" id="UP000863257">
    <property type="component" value="Unassembled WGS sequence"/>
</dbReference>
<accession>A0A8H9N1U1</accession>